<dbReference type="EMBL" id="JBBAXC010000007">
    <property type="protein sequence ID" value="MEI5907417.1"/>
    <property type="molecule type" value="Genomic_DNA"/>
</dbReference>
<dbReference type="CDD" id="cd04301">
    <property type="entry name" value="NAT_SF"/>
    <property type="match status" value="1"/>
</dbReference>
<sequence>MNLTLHLVVQQEREKYLPLLLLADESKEMVREYIGEGDMYTINSERGIVGIIQVTFLSSKVVELKNMALLEGYRGKGIGRKAIENIEKLYKGKGYDELIVGTANSSIDNIAFYQKAGFRMSEIRKDFFLSYPEPIVENGIQAFDMIVFRKRLSSS</sequence>
<dbReference type="RefSeq" id="WP_336586855.1">
    <property type="nucleotide sequence ID" value="NZ_JBBAXC010000007.1"/>
</dbReference>
<proteinExistence type="predicted"/>
<feature type="domain" description="N-acetyltransferase" evidence="2">
    <location>
        <begin position="3"/>
        <end position="150"/>
    </location>
</feature>
<dbReference type="InterPro" id="IPR016181">
    <property type="entry name" value="Acyl_CoA_acyltransferase"/>
</dbReference>
<dbReference type="PANTHER" id="PTHR13947:SF37">
    <property type="entry name" value="LD18367P"/>
    <property type="match status" value="1"/>
</dbReference>
<evidence type="ECO:0000259" key="2">
    <source>
        <dbReference type="PROSITE" id="PS51186"/>
    </source>
</evidence>
<evidence type="ECO:0000313" key="3">
    <source>
        <dbReference type="EMBL" id="MEI5907417.1"/>
    </source>
</evidence>
<keyword evidence="4" id="KW-1185">Reference proteome</keyword>
<name>A0ABU8HDS2_9BACI</name>
<dbReference type="PROSITE" id="PS51186">
    <property type="entry name" value="GNAT"/>
    <property type="match status" value="1"/>
</dbReference>
<keyword evidence="1" id="KW-0808">Transferase</keyword>
<dbReference type="PANTHER" id="PTHR13947">
    <property type="entry name" value="GNAT FAMILY N-ACETYLTRANSFERASE"/>
    <property type="match status" value="1"/>
</dbReference>
<protein>
    <submittedName>
        <fullName evidence="3">GNAT family N-acetyltransferase</fullName>
    </submittedName>
</protein>
<dbReference type="Pfam" id="PF00583">
    <property type="entry name" value="Acetyltransf_1"/>
    <property type="match status" value="1"/>
</dbReference>
<dbReference type="Gene3D" id="3.40.630.30">
    <property type="match status" value="1"/>
</dbReference>
<comment type="caution">
    <text evidence="3">The sequence shown here is derived from an EMBL/GenBank/DDBJ whole genome shotgun (WGS) entry which is preliminary data.</text>
</comment>
<gene>
    <name evidence="3" type="ORF">WAK64_10145</name>
</gene>
<accession>A0ABU8HDS2</accession>
<evidence type="ECO:0000256" key="1">
    <source>
        <dbReference type="ARBA" id="ARBA00022679"/>
    </source>
</evidence>
<evidence type="ECO:0000313" key="4">
    <source>
        <dbReference type="Proteomes" id="UP001312865"/>
    </source>
</evidence>
<dbReference type="InterPro" id="IPR050769">
    <property type="entry name" value="NAT_camello-type"/>
</dbReference>
<reference evidence="3 4" key="1">
    <citation type="journal article" date="2018" name="J. Microbiol.">
        <title>Bacillus spongiae sp. nov., isolated from sponge of Jeju Island.</title>
        <authorList>
            <person name="Lee G.E."/>
            <person name="Im W.T."/>
            <person name="Park J.S."/>
        </authorList>
    </citation>
    <scope>NUCLEOTIDE SEQUENCE [LARGE SCALE GENOMIC DNA]</scope>
    <source>
        <strain evidence="3 4">135PIL107-10</strain>
    </source>
</reference>
<dbReference type="InterPro" id="IPR000182">
    <property type="entry name" value="GNAT_dom"/>
</dbReference>
<organism evidence="3 4">
    <name type="scientific">Bacillus spongiae</name>
    <dbReference type="NCBI Taxonomy" id="2683610"/>
    <lineage>
        <taxon>Bacteria</taxon>
        <taxon>Bacillati</taxon>
        <taxon>Bacillota</taxon>
        <taxon>Bacilli</taxon>
        <taxon>Bacillales</taxon>
        <taxon>Bacillaceae</taxon>
        <taxon>Bacillus</taxon>
    </lineage>
</organism>
<dbReference type="SUPFAM" id="SSF55729">
    <property type="entry name" value="Acyl-CoA N-acyltransferases (Nat)"/>
    <property type="match status" value="1"/>
</dbReference>
<dbReference type="Proteomes" id="UP001312865">
    <property type="component" value="Unassembled WGS sequence"/>
</dbReference>